<dbReference type="EC" id="6.3.5.4" evidence="3"/>
<feature type="binding site" evidence="9">
    <location>
        <begin position="361"/>
        <end position="362"/>
    </location>
    <ligand>
        <name>ATP</name>
        <dbReference type="ChEBI" id="CHEBI:30616"/>
    </ligand>
</feature>
<keyword evidence="4 9" id="KW-0547">Nucleotide-binding</keyword>
<dbReference type="InterPro" id="IPR017932">
    <property type="entry name" value="GATase_2_dom"/>
</dbReference>
<evidence type="ECO:0000256" key="2">
    <source>
        <dbReference type="ARBA" id="ARBA00005752"/>
    </source>
</evidence>
<accession>A0A178K2N2</accession>
<evidence type="ECO:0000256" key="5">
    <source>
        <dbReference type="ARBA" id="ARBA00022840"/>
    </source>
</evidence>
<evidence type="ECO:0000256" key="10">
    <source>
        <dbReference type="PIRSR" id="PIRSR001589-3"/>
    </source>
</evidence>
<dbReference type="InterPro" id="IPR001962">
    <property type="entry name" value="Asn_synthase"/>
</dbReference>
<evidence type="ECO:0000256" key="4">
    <source>
        <dbReference type="ARBA" id="ARBA00022741"/>
    </source>
</evidence>
<organism evidence="12 13">
    <name type="scientific">Photobacterium jeanii</name>
    <dbReference type="NCBI Taxonomy" id="858640"/>
    <lineage>
        <taxon>Bacteria</taxon>
        <taxon>Pseudomonadati</taxon>
        <taxon>Pseudomonadota</taxon>
        <taxon>Gammaproteobacteria</taxon>
        <taxon>Vibrionales</taxon>
        <taxon>Vibrionaceae</taxon>
        <taxon>Photobacterium</taxon>
    </lineage>
</organism>
<dbReference type="RefSeq" id="WP_068336016.1">
    <property type="nucleotide sequence ID" value="NZ_LVHF01000033.1"/>
</dbReference>
<dbReference type="InterPro" id="IPR029055">
    <property type="entry name" value="Ntn_hydrolases_N"/>
</dbReference>
<evidence type="ECO:0000256" key="9">
    <source>
        <dbReference type="PIRSR" id="PIRSR001589-2"/>
    </source>
</evidence>
<feature type="binding site" evidence="9">
    <location>
        <position position="100"/>
    </location>
    <ligand>
        <name>L-glutamine</name>
        <dbReference type="ChEBI" id="CHEBI:58359"/>
    </ligand>
</feature>
<evidence type="ECO:0000256" key="3">
    <source>
        <dbReference type="ARBA" id="ARBA00012737"/>
    </source>
</evidence>
<dbReference type="PIRSF" id="PIRSF001589">
    <property type="entry name" value="Asn_synthetase_glu-h"/>
    <property type="match status" value="1"/>
</dbReference>
<evidence type="ECO:0000256" key="7">
    <source>
        <dbReference type="ARBA" id="ARBA00048741"/>
    </source>
</evidence>
<dbReference type="SUPFAM" id="SSF52402">
    <property type="entry name" value="Adenine nucleotide alpha hydrolases-like"/>
    <property type="match status" value="1"/>
</dbReference>
<gene>
    <name evidence="12" type="ORF">A3K86_20675</name>
</gene>
<name>A0A178K2N2_9GAMM</name>
<comment type="caution">
    <text evidence="12">The sequence shown here is derived from an EMBL/GenBank/DDBJ whole genome shotgun (WGS) entry which is preliminary data.</text>
</comment>
<dbReference type="OrthoDB" id="9763290at2"/>
<proteinExistence type="inferred from homology"/>
<feature type="active site" description="For GATase activity" evidence="8">
    <location>
        <position position="2"/>
    </location>
</feature>
<protein>
    <recommendedName>
        <fullName evidence="3">asparagine synthase (glutamine-hydrolyzing)</fullName>
        <ecNumber evidence="3">6.3.5.4</ecNumber>
    </recommendedName>
</protein>
<evidence type="ECO:0000256" key="1">
    <source>
        <dbReference type="ARBA" id="ARBA00005187"/>
    </source>
</evidence>
<comment type="similarity">
    <text evidence="2">Belongs to the asparagine synthetase family.</text>
</comment>
<dbReference type="Pfam" id="PF13537">
    <property type="entry name" value="GATase_7"/>
    <property type="match status" value="1"/>
</dbReference>
<keyword evidence="13" id="KW-1185">Reference proteome</keyword>
<dbReference type="Pfam" id="PF00733">
    <property type="entry name" value="Asn_synthase"/>
    <property type="match status" value="1"/>
</dbReference>
<feature type="site" description="Important for beta-aspartyl-AMP intermediate formation" evidence="10">
    <location>
        <position position="363"/>
    </location>
</feature>
<evidence type="ECO:0000259" key="11">
    <source>
        <dbReference type="PROSITE" id="PS51278"/>
    </source>
</evidence>
<dbReference type="PROSITE" id="PS51278">
    <property type="entry name" value="GATASE_TYPE_2"/>
    <property type="match status" value="1"/>
</dbReference>
<dbReference type="PANTHER" id="PTHR43284:SF1">
    <property type="entry name" value="ASPARAGINE SYNTHETASE"/>
    <property type="match status" value="1"/>
</dbReference>
<evidence type="ECO:0000256" key="8">
    <source>
        <dbReference type="PIRSR" id="PIRSR001589-1"/>
    </source>
</evidence>
<dbReference type="GO" id="GO:0005829">
    <property type="term" value="C:cytosol"/>
    <property type="evidence" value="ECO:0007669"/>
    <property type="project" value="TreeGrafter"/>
</dbReference>
<dbReference type="CDD" id="cd00712">
    <property type="entry name" value="AsnB"/>
    <property type="match status" value="1"/>
</dbReference>
<reference evidence="12 13" key="1">
    <citation type="submission" date="2016-03" db="EMBL/GenBank/DDBJ databases">
        <title>Photobacterium proteolyticum sp. nov. a protease producing bacterium isolated from ocean sediments of Laizhou Bay.</title>
        <authorList>
            <person name="Li Y."/>
        </authorList>
    </citation>
    <scope>NUCLEOTIDE SEQUENCE [LARGE SCALE GENOMIC DNA]</scope>
    <source>
        <strain evidence="12 13">R-40508</strain>
    </source>
</reference>
<feature type="domain" description="Glutamine amidotransferase type-2" evidence="11">
    <location>
        <begin position="2"/>
        <end position="214"/>
    </location>
</feature>
<comment type="catalytic activity">
    <reaction evidence="7">
        <text>L-aspartate + L-glutamine + ATP + H2O = L-asparagine + L-glutamate + AMP + diphosphate + H(+)</text>
        <dbReference type="Rhea" id="RHEA:12228"/>
        <dbReference type="ChEBI" id="CHEBI:15377"/>
        <dbReference type="ChEBI" id="CHEBI:15378"/>
        <dbReference type="ChEBI" id="CHEBI:29985"/>
        <dbReference type="ChEBI" id="CHEBI:29991"/>
        <dbReference type="ChEBI" id="CHEBI:30616"/>
        <dbReference type="ChEBI" id="CHEBI:33019"/>
        <dbReference type="ChEBI" id="CHEBI:58048"/>
        <dbReference type="ChEBI" id="CHEBI:58359"/>
        <dbReference type="ChEBI" id="CHEBI:456215"/>
        <dbReference type="EC" id="6.3.5.4"/>
    </reaction>
</comment>
<dbReference type="AlphaFoldDB" id="A0A178K2N2"/>
<keyword evidence="6 8" id="KW-0315">Glutamine amidotransferase</keyword>
<dbReference type="InterPro" id="IPR033738">
    <property type="entry name" value="AsnB_N"/>
</dbReference>
<evidence type="ECO:0000313" key="12">
    <source>
        <dbReference type="EMBL" id="OAN11366.1"/>
    </source>
</evidence>
<dbReference type="SUPFAM" id="SSF56235">
    <property type="entry name" value="N-terminal nucleophile aminohydrolases (Ntn hydrolases)"/>
    <property type="match status" value="1"/>
</dbReference>
<dbReference type="Gene3D" id="3.40.50.620">
    <property type="entry name" value="HUPs"/>
    <property type="match status" value="1"/>
</dbReference>
<dbReference type="PANTHER" id="PTHR43284">
    <property type="entry name" value="ASPARAGINE SYNTHETASE (GLUTAMINE-HYDROLYZING)"/>
    <property type="match status" value="1"/>
</dbReference>
<evidence type="ECO:0000256" key="6">
    <source>
        <dbReference type="ARBA" id="ARBA00022962"/>
    </source>
</evidence>
<dbReference type="InterPro" id="IPR006426">
    <property type="entry name" value="Asn_synth_AEB"/>
</dbReference>
<dbReference type="GO" id="GO:0004066">
    <property type="term" value="F:asparagine synthase (glutamine-hydrolyzing) activity"/>
    <property type="evidence" value="ECO:0007669"/>
    <property type="project" value="UniProtKB-EC"/>
</dbReference>
<dbReference type="Gene3D" id="3.60.20.10">
    <property type="entry name" value="Glutamine Phosphoribosylpyrophosphate, subunit 1, domain 1"/>
    <property type="match status" value="1"/>
</dbReference>
<evidence type="ECO:0000313" key="13">
    <source>
        <dbReference type="Proteomes" id="UP000078503"/>
    </source>
</evidence>
<dbReference type="EMBL" id="LVHF01000033">
    <property type="protein sequence ID" value="OAN11366.1"/>
    <property type="molecule type" value="Genomic_DNA"/>
</dbReference>
<dbReference type="GO" id="GO:0005524">
    <property type="term" value="F:ATP binding"/>
    <property type="evidence" value="ECO:0007669"/>
    <property type="project" value="UniProtKB-KW"/>
</dbReference>
<keyword evidence="8" id="KW-0028">Amino-acid biosynthesis</keyword>
<dbReference type="NCBIfam" id="TIGR01536">
    <property type="entry name" value="asn_synth_AEB"/>
    <property type="match status" value="1"/>
</dbReference>
<keyword evidence="5 9" id="KW-0067">ATP-binding</keyword>
<dbReference type="InterPro" id="IPR014729">
    <property type="entry name" value="Rossmann-like_a/b/a_fold"/>
</dbReference>
<sequence>MCGIAGIFNLYQSAPIQPDCLKSINRRQAHRGPDDEGYYFDPFIGLAHRRLSIIDLSGGHQPLFNEDGSVAVVFNGEIYNFQPLVAELKQLGHTFSTYSDTEVIVHAWEEWGEKSVSRFRGMFAFAVWDSNRRQLFIARDRLGKKPLFYSQTSQGQLVFASELKVLLDHPDVSQQLRPEMAEDFFMYGYIPDPYTAYQNIYKLEAGHTMLLTPGEKLRTSPYWDLSAPEQFLSWEQTQSSLIERLEEAVKIRLMADVPLGAFLSGGVDSSAIVSLMARLQQQPVNTCAIGFHEQAFDESEYAQQIAQQYQTNHVSKIVDADDISLIKHLNDIYDEPYADSSALPTYRVCQLARQSVKVALSGDGGDEIFAGYRRHRMHIAEQKIRQVIPSRFRKPIFGSLGRFYPKADWAPRPLRAKTTFQSLALSQVEAYASSISKLRIDERALLFSDQYKTQLNGYNGIDQLTQHANNAPTDDPLKLIQYLDIKTWLVGDILTKVDRASMANSLEVRAPLLDHEFIEWAYSVRSQDNIQGMQGKYAFKKALEPYVNQDILYRPKMGFSMPISSWFRTSLKQTLHDAVLSPNMLDSGFFNVAHLKQMLHEHVEGYRDHGASLWCLLMFSQFMLKQ</sequence>
<dbReference type="CDD" id="cd01991">
    <property type="entry name" value="Asn_synthase_B_C"/>
    <property type="match status" value="1"/>
</dbReference>
<dbReference type="GO" id="GO:0006529">
    <property type="term" value="P:asparagine biosynthetic process"/>
    <property type="evidence" value="ECO:0007669"/>
    <property type="project" value="UniProtKB-KW"/>
</dbReference>
<dbReference type="InterPro" id="IPR051786">
    <property type="entry name" value="ASN_synthetase/amidase"/>
</dbReference>
<keyword evidence="8" id="KW-0061">Asparagine biosynthesis</keyword>
<dbReference type="STRING" id="858640.A3K86_20675"/>
<comment type="pathway">
    <text evidence="1">Amino-acid biosynthesis; L-asparagine biosynthesis; L-asparagine from L-aspartate (L-Gln route): step 1/1.</text>
</comment>
<feature type="binding site" evidence="9">
    <location>
        <position position="289"/>
    </location>
    <ligand>
        <name>ATP</name>
        <dbReference type="ChEBI" id="CHEBI:30616"/>
    </ligand>
</feature>
<dbReference type="Proteomes" id="UP000078503">
    <property type="component" value="Unassembled WGS sequence"/>
</dbReference>
<dbReference type="NCBIfam" id="TIGR03108">
    <property type="entry name" value="eps_aminotran_1"/>
    <property type="match status" value="1"/>
</dbReference>
<dbReference type="InterPro" id="IPR017539">
    <property type="entry name" value="XrtA_amidotfase"/>
</dbReference>